<sequence>MPTRSLTESYAISPQIAVKDVADLRAEGFRTILCFRPDGEAPDQSDMTAIEQATTEAGMAFAAIPVRTGTVPDADQIARTRQALDTLPGPVVGYCRSGTRAAHIWALAEAGKRPVAQIVAAAEKAGVDVRALRPRLEELAASSPSVSVPAGSGMPRRDVAHFQVLIIGGGAGGLSVAGSLLRRNRTLSIGVVEPSNEHFYQPGWTLVGGGVFRAAQTRRKEADVMPKDVVWVKQAAKLFRPDVHEVVLGDGSVVSYDALIVATGITLNWDAIPGLAETLGKNGVTSNYRFDLAPYTWQLVQQLKGGTAIFTQPPMPIKCAGAPQKAVYLSCDAWKRRGVLDGISVEFDTATPGLFGVKDFVPPLMEYIRRYHVDLQTGSKLLEVDGPNRKAIFERKVGDTVERVERSFDMLHVVPPQSAPQIIRESALAGADGFVEVNPATLQHVRFPDVFAIGDVIGTSSAKTAAAARVQAPVVATNVLAFLKHQAPVSEYEGYGACPLTVENGRIVLAEFQYGGKLAPTMPKWLLNGQKPTRLAWWLKKYVMPLMYWDGMLKGRELMVAPKPLTAKKGG</sequence>
<evidence type="ECO:0000259" key="7">
    <source>
        <dbReference type="Pfam" id="PF04273"/>
    </source>
</evidence>
<evidence type="ECO:0000256" key="4">
    <source>
        <dbReference type="ARBA" id="ARBA00022827"/>
    </source>
</evidence>
<dbReference type="FunFam" id="3.50.50.60:FF:000034">
    <property type="entry name" value="sulfide:quinone oxidoreductase, mitochondrial"/>
    <property type="match status" value="1"/>
</dbReference>
<dbReference type="Pfam" id="PF04273">
    <property type="entry name" value="BLH_phosphatase"/>
    <property type="match status" value="1"/>
</dbReference>
<evidence type="ECO:0000256" key="5">
    <source>
        <dbReference type="ARBA" id="ARBA00022946"/>
    </source>
</evidence>
<dbReference type="InterPro" id="IPR005939">
    <property type="entry name" value="BLH_phosphatase-like"/>
</dbReference>
<dbReference type="InterPro" id="IPR015904">
    <property type="entry name" value="Sulphide_quinone_reductase"/>
</dbReference>
<dbReference type="PANTHER" id="PTHR10632:SF2">
    <property type="entry name" value="SULFIDE:QUINONE OXIDOREDUCTASE, MITOCHONDRIAL"/>
    <property type="match status" value="1"/>
</dbReference>
<dbReference type="GO" id="GO:0048038">
    <property type="term" value="F:quinone binding"/>
    <property type="evidence" value="ECO:0007669"/>
    <property type="project" value="UniProtKB-KW"/>
</dbReference>
<feature type="domain" description="Beta-lactamase hydrolase-like protein phosphatase-like" evidence="7">
    <location>
        <begin position="4"/>
        <end position="111"/>
    </location>
</feature>
<gene>
    <name evidence="9" type="ORF">GKA01_04570</name>
</gene>
<dbReference type="PRINTS" id="PR00368">
    <property type="entry name" value="FADPNR"/>
</dbReference>
<evidence type="ECO:0000313" key="9">
    <source>
        <dbReference type="EMBL" id="GEK95260.1"/>
    </source>
</evidence>
<evidence type="ECO:0000259" key="8">
    <source>
        <dbReference type="Pfam" id="PF07992"/>
    </source>
</evidence>
<comment type="cofactor">
    <cofactor evidence="1">
        <name>FAD</name>
        <dbReference type="ChEBI" id="CHEBI:57692"/>
    </cofactor>
</comment>
<keyword evidence="4" id="KW-0274">FAD</keyword>
<protein>
    <submittedName>
        <fullName evidence="9">Uncharacterized protein</fullName>
    </submittedName>
</protein>
<dbReference type="RefSeq" id="WP_146858816.1">
    <property type="nucleotide sequence ID" value="NZ_BARK01000001.1"/>
</dbReference>
<organism evidence="9 10">
    <name type="scientific">Gluconobacter kanchanaburiensis NBRC 103587</name>
    <dbReference type="NCBI Taxonomy" id="1307948"/>
    <lineage>
        <taxon>Bacteria</taxon>
        <taxon>Pseudomonadati</taxon>
        <taxon>Pseudomonadota</taxon>
        <taxon>Alphaproteobacteria</taxon>
        <taxon>Acetobacterales</taxon>
        <taxon>Acetobacteraceae</taxon>
        <taxon>Gluconobacter</taxon>
    </lineage>
</organism>
<keyword evidence="6" id="KW-0560">Oxidoreductase</keyword>
<keyword evidence="10" id="KW-1185">Reference proteome</keyword>
<dbReference type="Gene3D" id="3.50.50.60">
    <property type="entry name" value="FAD/NAD(P)-binding domain"/>
    <property type="match status" value="2"/>
</dbReference>
<reference evidence="9 10" key="1">
    <citation type="submission" date="2019-07" db="EMBL/GenBank/DDBJ databases">
        <title>Whole genome shotgun sequence of Gluconobacter kanchanaburiensis NBRC 103587.</title>
        <authorList>
            <person name="Hosoyama A."/>
            <person name="Uohara A."/>
            <person name="Ohji S."/>
            <person name="Ichikawa N."/>
        </authorList>
    </citation>
    <scope>NUCLEOTIDE SEQUENCE [LARGE SCALE GENOMIC DNA]</scope>
    <source>
        <strain evidence="9 10">NBRC 103587</strain>
    </source>
</reference>
<dbReference type="SUPFAM" id="SSF51905">
    <property type="entry name" value="FAD/NAD(P)-binding domain"/>
    <property type="match status" value="1"/>
</dbReference>
<evidence type="ECO:0000256" key="2">
    <source>
        <dbReference type="ARBA" id="ARBA00022630"/>
    </source>
</evidence>
<dbReference type="InterPro" id="IPR023753">
    <property type="entry name" value="FAD/NAD-binding_dom"/>
</dbReference>
<dbReference type="InterPro" id="IPR036188">
    <property type="entry name" value="FAD/NAD-bd_sf"/>
</dbReference>
<accession>A0A511B493</accession>
<proteinExistence type="predicted"/>
<dbReference type="GO" id="GO:0070224">
    <property type="term" value="F:sulfide:quinone oxidoreductase activity"/>
    <property type="evidence" value="ECO:0007669"/>
    <property type="project" value="TreeGrafter"/>
</dbReference>
<name>A0A511B493_9PROT</name>
<evidence type="ECO:0000256" key="3">
    <source>
        <dbReference type="ARBA" id="ARBA00022719"/>
    </source>
</evidence>
<comment type="caution">
    <text evidence="9">The sequence shown here is derived from an EMBL/GenBank/DDBJ whole genome shotgun (WGS) entry which is preliminary data.</text>
</comment>
<evidence type="ECO:0000256" key="1">
    <source>
        <dbReference type="ARBA" id="ARBA00001974"/>
    </source>
</evidence>
<evidence type="ECO:0000256" key="6">
    <source>
        <dbReference type="ARBA" id="ARBA00023002"/>
    </source>
</evidence>
<dbReference type="NCBIfam" id="TIGR01244">
    <property type="entry name" value="TIGR01244 family sulfur transferase"/>
    <property type="match status" value="1"/>
</dbReference>
<dbReference type="Gene3D" id="3.90.190.10">
    <property type="entry name" value="Protein tyrosine phosphatase superfamily"/>
    <property type="match status" value="1"/>
</dbReference>
<dbReference type="PANTHER" id="PTHR10632">
    <property type="entry name" value="SULFIDE:QUINONE OXIDOREDUCTASE"/>
    <property type="match status" value="1"/>
</dbReference>
<dbReference type="OrthoDB" id="9805710at2"/>
<dbReference type="GO" id="GO:0016787">
    <property type="term" value="F:hydrolase activity"/>
    <property type="evidence" value="ECO:0007669"/>
    <property type="project" value="InterPro"/>
</dbReference>
<dbReference type="Pfam" id="PF07992">
    <property type="entry name" value="Pyr_redox_2"/>
    <property type="match status" value="1"/>
</dbReference>
<keyword evidence="2" id="KW-0285">Flavoprotein</keyword>
<dbReference type="CDD" id="cd14503">
    <property type="entry name" value="PTP-bact"/>
    <property type="match status" value="1"/>
</dbReference>
<dbReference type="GO" id="GO:0071949">
    <property type="term" value="F:FAD binding"/>
    <property type="evidence" value="ECO:0007669"/>
    <property type="project" value="TreeGrafter"/>
</dbReference>
<keyword evidence="3" id="KW-0874">Quinone</keyword>
<feature type="domain" description="FAD/NAD(P)-binding" evidence="8">
    <location>
        <begin position="162"/>
        <end position="286"/>
    </location>
</feature>
<dbReference type="AlphaFoldDB" id="A0A511B493"/>
<dbReference type="PRINTS" id="PR00469">
    <property type="entry name" value="PNDRDTASEII"/>
</dbReference>
<evidence type="ECO:0000313" key="10">
    <source>
        <dbReference type="Proteomes" id="UP000321079"/>
    </source>
</evidence>
<keyword evidence="5" id="KW-0809">Transit peptide</keyword>
<dbReference type="Proteomes" id="UP000321079">
    <property type="component" value="Unassembled WGS sequence"/>
</dbReference>
<dbReference type="EMBL" id="BJVA01000002">
    <property type="protein sequence ID" value="GEK95260.1"/>
    <property type="molecule type" value="Genomic_DNA"/>
</dbReference>
<dbReference type="GO" id="GO:0070221">
    <property type="term" value="P:sulfide oxidation, using sulfide:quinone oxidoreductase"/>
    <property type="evidence" value="ECO:0007669"/>
    <property type="project" value="TreeGrafter"/>
</dbReference>
<dbReference type="InterPro" id="IPR029021">
    <property type="entry name" value="Prot-tyrosine_phosphatase-like"/>
</dbReference>